<feature type="compositionally biased region" description="Basic and acidic residues" evidence="6">
    <location>
        <begin position="1"/>
        <end position="17"/>
    </location>
</feature>
<feature type="transmembrane region" description="Helical" evidence="7">
    <location>
        <begin position="284"/>
        <end position="305"/>
    </location>
</feature>
<feature type="region of interest" description="Disordered" evidence="6">
    <location>
        <begin position="1"/>
        <end position="32"/>
    </location>
</feature>
<feature type="transmembrane region" description="Helical" evidence="7">
    <location>
        <begin position="111"/>
        <end position="128"/>
    </location>
</feature>
<feature type="transmembrane region" description="Helical" evidence="7">
    <location>
        <begin position="403"/>
        <end position="425"/>
    </location>
</feature>
<feature type="transmembrane region" description="Helical" evidence="7">
    <location>
        <begin position="167"/>
        <end position="194"/>
    </location>
</feature>
<feature type="transmembrane region" description="Helical" evidence="7">
    <location>
        <begin position="340"/>
        <end position="366"/>
    </location>
</feature>
<keyword evidence="5 7" id="KW-0472">Membrane</keyword>
<feature type="transmembrane region" description="Helical" evidence="7">
    <location>
        <begin position="373"/>
        <end position="397"/>
    </location>
</feature>
<comment type="caution">
    <text evidence="8">The sequence shown here is derived from an EMBL/GenBank/DDBJ whole genome shotgun (WGS) entry which is preliminary data.</text>
</comment>
<evidence type="ECO:0000313" key="8">
    <source>
        <dbReference type="EMBL" id="MEE2039601.1"/>
    </source>
</evidence>
<evidence type="ECO:0000256" key="4">
    <source>
        <dbReference type="ARBA" id="ARBA00022989"/>
    </source>
</evidence>
<dbReference type="PANTHER" id="PTHR23513:SF11">
    <property type="entry name" value="STAPHYLOFERRIN A TRANSPORTER"/>
    <property type="match status" value="1"/>
</dbReference>
<keyword evidence="4 7" id="KW-1133">Transmembrane helix</keyword>
<sequence length="441" mass="46063">MAKPRLDNTPDNGDHESSSAPDHATSGEPGKDDWRSSYRDVMAIGEFRAIWLAHALSMIGTNLLNIATTILVFQVTGSALAAGVTLALTFLPPIISPLIAGLADLFPRRRMMIICDLARAAVIVLIGIPGMPIWAIWLLLFCSVLPSIPFSAARAAMMAEIIQGERYVASTAIIQLTSQLGMLAGLVAGGVIVAHVGPNITVMSTGILFVLSAAVVLIGVRARPAPRGEKEERPGFLAMTRDGAKLVFGDPRLRTLALLAWLAGLYMIPYGLANPMAAEIGAGAAAAGFIMAGSSIGAFLGGFVLTRLIPPPTRMRLLGPLAVLTSVPLLLWLFDPPLWLMVTALALCGVAGSYQFVANAAFVLCVPQEGRGLAFGLVASGLQAAQGVGILLAGFFAEFFGTGVVIVSAGVLGVGFAALLAIPWSRLSGETIARMDATERP</sequence>
<keyword evidence="2" id="KW-1003">Cell membrane</keyword>
<keyword evidence="9" id="KW-1185">Reference proteome</keyword>
<dbReference type="Gene3D" id="1.20.1250.20">
    <property type="entry name" value="MFS general substrate transporter like domains"/>
    <property type="match status" value="1"/>
</dbReference>
<feature type="transmembrane region" description="Helical" evidence="7">
    <location>
        <begin position="79"/>
        <end position="99"/>
    </location>
</feature>
<evidence type="ECO:0000256" key="5">
    <source>
        <dbReference type="ARBA" id="ARBA00023136"/>
    </source>
</evidence>
<organism evidence="8 9">
    <name type="scientific">Nocardiopsis codii</name>
    <dbReference type="NCBI Taxonomy" id="3065942"/>
    <lineage>
        <taxon>Bacteria</taxon>
        <taxon>Bacillati</taxon>
        <taxon>Actinomycetota</taxon>
        <taxon>Actinomycetes</taxon>
        <taxon>Streptosporangiales</taxon>
        <taxon>Nocardiopsidaceae</taxon>
        <taxon>Nocardiopsis</taxon>
    </lineage>
</organism>
<evidence type="ECO:0000256" key="3">
    <source>
        <dbReference type="ARBA" id="ARBA00022692"/>
    </source>
</evidence>
<evidence type="ECO:0000256" key="6">
    <source>
        <dbReference type="SAM" id="MobiDB-lite"/>
    </source>
</evidence>
<evidence type="ECO:0000256" key="2">
    <source>
        <dbReference type="ARBA" id="ARBA00022475"/>
    </source>
</evidence>
<dbReference type="InterPro" id="IPR022324">
    <property type="entry name" value="Bacilysin_exporter_BacE_put"/>
</dbReference>
<comment type="subcellular location">
    <subcellularLocation>
        <location evidence="1">Cell membrane</location>
        <topology evidence="1">Multi-pass membrane protein</topology>
    </subcellularLocation>
</comment>
<dbReference type="Pfam" id="PF07690">
    <property type="entry name" value="MFS_1"/>
    <property type="match status" value="1"/>
</dbReference>
<dbReference type="InterPro" id="IPR036259">
    <property type="entry name" value="MFS_trans_sf"/>
</dbReference>
<protein>
    <submittedName>
        <fullName evidence="8">MFS transporter</fullName>
    </submittedName>
</protein>
<evidence type="ECO:0000313" key="9">
    <source>
        <dbReference type="Proteomes" id="UP001356095"/>
    </source>
</evidence>
<name>A0ABU7KBJ9_9ACTN</name>
<dbReference type="EMBL" id="JAUZMY010000021">
    <property type="protein sequence ID" value="MEE2039601.1"/>
    <property type="molecule type" value="Genomic_DNA"/>
</dbReference>
<dbReference type="RefSeq" id="WP_330093372.1">
    <property type="nucleotide sequence ID" value="NZ_JAUZMY010000021.1"/>
</dbReference>
<dbReference type="Proteomes" id="UP001356095">
    <property type="component" value="Unassembled WGS sequence"/>
</dbReference>
<proteinExistence type="predicted"/>
<feature type="transmembrane region" description="Helical" evidence="7">
    <location>
        <begin position="317"/>
        <end position="334"/>
    </location>
</feature>
<dbReference type="SUPFAM" id="SSF103473">
    <property type="entry name" value="MFS general substrate transporter"/>
    <property type="match status" value="1"/>
</dbReference>
<dbReference type="PANTHER" id="PTHR23513">
    <property type="entry name" value="INTEGRAL MEMBRANE EFFLUX PROTEIN-RELATED"/>
    <property type="match status" value="1"/>
</dbReference>
<evidence type="ECO:0000256" key="7">
    <source>
        <dbReference type="SAM" id="Phobius"/>
    </source>
</evidence>
<accession>A0ABU7KBJ9</accession>
<dbReference type="InterPro" id="IPR011701">
    <property type="entry name" value="MFS"/>
</dbReference>
<reference evidence="8 9" key="1">
    <citation type="submission" date="2023-08" db="EMBL/GenBank/DDBJ databases">
        <authorList>
            <person name="Girao M."/>
            <person name="Carvalho M.F."/>
        </authorList>
    </citation>
    <scope>NUCLEOTIDE SEQUENCE [LARGE SCALE GENOMIC DNA]</scope>
    <source>
        <strain evidence="8 9">CT-R113</strain>
    </source>
</reference>
<gene>
    <name evidence="8" type="ORF">Q8791_20475</name>
</gene>
<keyword evidence="3 7" id="KW-0812">Transmembrane</keyword>
<feature type="transmembrane region" description="Helical" evidence="7">
    <location>
        <begin position="200"/>
        <end position="220"/>
    </location>
</feature>
<dbReference type="PRINTS" id="PR01988">
    <property type="entry name" value="EXPORTERBACE"/>
</dbReference>
<evidence type="ECO:0000256" key="1">
    <source>
        <dbReference type="ARBA" id="ARBA00004651"/>
    </source>
</evidence>
<feature type="transmembrane region" description="Helical" evidence="7">
    <location>
        <begin position="255"/>
        <end position="272"/>
    </location>
</feature>
<feature type="transmembrane region" description="Helical" evidence="7">
    <location>
        <begin position="49"/>
        <end position="73"/>
    </location>
</feature>
<dbReference type="CDD" id="cd06173">
    <property type="entry name" value="MFS_MefA_like"/>
    <property type="match status" value="1"/>
</dbReference>